<gene>
    <name evidence="2" type="ORF">AKJ09_05143</name>
</gene>
<dbReference type="KEGG" id="llu:AKJ09_05143"/>
<name>A0A0K1PZ97_9BACT</name>
<feature type="region of interest" description="Disordered" evidence="1">
    <location>
        <begin position="1"/>
        <end position="30"/>
    </location>
</feature>
<evidence type="ECO:0000313" key="3">
    <source>
        <dbReference type="Proteomes" id="UP000064967"/>
    </source>
</evidence>
<keyword evidence="3" id="KW-1185">Reference proteome</keyword>
<proteinExistence type="predicted"/>
<dbReference type="EMBL" id="CP012333">
    <property type="protein sequence ID" value="AKU98479.1"/>
    <property type="molecule type" value="Genomic_DNA"/>
</dbReference>
<accession>A0A0K1PZ97</accession>
<evidence type="ECO:0000313" key="2">
    <source>
        <dbReference type="EMBL" id="AKU98479.1"/>
    </source>
</evidence>
<protein>
    <submittedName>
        <fullName evidence="2">Uncharacterized protein</fullName>
    </submittedName>
</protein>
<sequence>MKSLRNDPSLARISLERQTGTPPRVENSASFDLRPLTARHRYLPTHAPAETLRRHDGVRRTGTIERYCRRRSKLARRLTVAQRRRLTAMNQRETLRELRQVWDT</sequence>
<reference evidence="2 3" key="1">
    <citation type="submission" date="2015-08" db="EMBL/GenBank/DDBJ databases">
        <authorList>
            <person name="Babu N.S."/>
            <person name="Beckwith C.J."/>
            <person name="Beseler K.G."/>
            <person name="Brison A."/>
            <person name="Carone J.V."/>
            <person name="Caskin T.P."/>
            <person name="Diamond M."/>
            <person name="Durham M.E."/>
            <person name="Foxe J.M."/>
            <person name="Go M."/>
            <person name="Henderson B.A."/>
            <person name="Jones I.B."/>
            <person name="McGettigan J.A."/>
            <person name="Micheletti S.J."/>
            <person name="Nasrallah M.E."/>
            <person name="Ortiz D."/>
            <person name="Piller C.R."/>
            <person name="Privatt S.R."/>
            <person name="Schneider S.L."/>
            <person name="Sharp S."/>
            <person name="Smith T.C."/>
            <person name="Stanton J.D."/>
            <person name="Ullery H.E."/>
            <person name="Wilson R.J."/>
            <person name="Serrano M.G."/>
            <person name="Buck G."/>
            <person name="Lee V."/>
            <person name="Wang Y."/>
            <person name="Carvalho R."/>
            <person name="Voegtly L."/>
            <person name="Shi R."/>
            <person name="Duckworth R."/>
            <person name="Johnson A."/>
            <person name="Loviza R."/>
            <person name="Walstead R."/>
            <person name="Shah Z."/>
            <person name="Kiflezghi M."/>
            <person name="Wade K."/>
            <person name="Ball S.L."/>
            <person name="Bradley K.W."/>
            <person name="Asai D.J."/>
            <person name="Bowman C.A."/>
            <person name="Russell D.A."/>
            <person name="Pope W.H."/>
            <person name="Jacobs-Sera D."/>
            <person name="Hendrix R.W."/>
            <person name="Hatfull G.F."/>
        </authorList>
    </citation>
    <scope>NUCLEOTIDE SEQUENCE [LARGE SCALE GENOMIC DNA]</scope>
    <source>
        <strain evidence="2 3">DSM 27648</strain>
    </source>
</reference>
<dbReference type="Proteomes" id="UP000064967">
    <property type="component" value="Chromosome"/>
</dbReference>
<evidence type="ECO:0000256" key="1">
    <source>
        <dbReference type="SAM" id="MobiDB-lite"/>
    </source>
</evidence>
<organism evidence="2 3">
    <name type="scientific">Labilithrix luteola</name>
    <dbReference type="NCBI Taxonomy" id="1391654"/>
    <lineage>
        <taxon>Bacteria</taxon>
        <taxon>Pseudomonadati</taxon>
        <taxon>Myxococcota</taxon>
        <taxon>Polyangia</taxon>
        <taxon>Polyangiales</taxon>
        <taxon>Labilitrichaceae</taxon>
        <taxon>Labilithrix</taxon>
    </lineage>
</organism>
<dbReference type="AlphaFoldDB" id="A0A0K1PZ97"/>